<organism evidence="2 3">
    <name type="scientific">Albula glossodonta</name>
    <name type="common">roundjaw bonefish</name>
    <dbReference type="NCBI Taxonomy" id="121402"/>
    <lineage>
        <taxon>Eukaryota</taxon>
        <taxon>Metazoa</taxon>
        <taxon>Chordata</taxon>
        <taxon>Craniata</taxon>
        <taxon>Vertebrata</taxon>
        <taxon>Euteleostomi</taxon>
        <taxon>Actinopterygii</taxon>
        <taxon>Neopterygii</taxon>
        <taxon>Teleostei</taxon>
        <taxon>Albuliformes</taxon>
        <taxon>Albulidae</taxon>
        <taxon>Albula</taxon>
    </lineage>
</organism>
<comment type="caution">
    <text evidence="2">The sequence shown here is derived from an EMBL/GenBank/DDBJ whole genome shotgun (WGS) entry which is preliminary data.</text>
</comment>
<keyword evidence="1" id="KW-0812">Transmembrane</keyword>
<evidence type="ECO:0000313" key="3">
    <source>
        <dbReference type="Proteomes" id="UP000824540"/>
    </source>
</evidence>
<accession>A0A8T2PHI7</accession>
<dbReference type="EMBL" id="JAFBMS010000010">
    <property type="protein sequence ID" value="KAG9349082.1"/>
    <property type="molecule type" value="Genomic_DNA"/>
</dbReference>
<proteinExistence type="predicted"/>
<keyword evidence="1" id="KW-1133">Transmembrane helix</keyword>
<reference evidence="2" key="1">
    <citation type="thesis" date="2021" institute="BYU ScholarsArchive" country="Provo, UT, USA">
        <title>Applications of and Algorithms for Genome Assembly and Genomic Analyses with an Emphasis on Marine Teleosts.</title>
        <authorList>
            <person name="Pickett B.D."/>
        </authorList>
    </citation>
    <scope>NUCLEOTIDE SEQUENCE</scope>
    <source>
        <strain evidence="2">HI-2016</strain>
    </source>
</reference>
<name>A0A8T2PHI7_9TELE</name>
<keyword evidence="1" id="KW-0472">Membrane</keyword>
<evidence type="ECO:0000256" key="1">
    <source>
        <dbReference type="SAM" id="Phobius"/>
    </source>
</evidence>
<dbReference type="Proteomes" id="UP000824540">
    <property type="component" value="Unassembled WGS sequence"/>
</dbReference>
<sequence length="330" mass="34981">MLGLLIIRISNRSVGTAVASSAWHRLASLATTSGPYPEVCASRTEITFTSDTYLPVGVGENYGRGTIFKGGKVKEKEEEERKGVGGKGSYLLIHPGQLRMNTLACDLAQRHGRACQWFQIGRGEVATHVGRERALGLRESARGAVWQLDLALPIPTLKDDGCHCHAPRTEFWLKMGFGFPGLGFLKLGVGFTGSGFLKLGLGILGVRFLKLGLGFLWLGFVKLGLGFLGLGFVKLGLGFLGVGFLGLGFLKLGLGFLGLGFLKLGLGFLGLGFLKLGLGFPGLGFLKLGLGFPALGFLKLGLGFLKLGLGFLGLGFPKFGLGFRGLGFAQ</sequence>
<keyword evidence="3" id="KW-1185">Reference proteome</keyword>
<protein>
    <submittedName>
        <fullName evidence="2">Uncharacterized protein</fullName>
    </submittedName>
</protein>
<evidence type="ECO:0000313" key="2">
    <source>
        <dbReference type="EMBL" id="KAG9349082.1"/>
    </source>
</evidence>
<feature type="transmembrane region" description="Helical" evidence="1">
    <location>
        <begin position="294"/>
        <end position="316"/>
    </location>
</feature>
<dbReference type="AlphaFoldDB" id="A0A8T2PHI7"/>
<gene>
    <name evidence="2" type="ORF">JZ751_029402</name>
</gene>